<reference evidence="4" key="2">
    <citation type="submission" date="2018-04" db="EMBL/GenBank/DDBJ databases">
        <title>Complete genome sequence of Sulfodiicoccus acidiphilus strain HS-1.</title>
        <authorList>
            <person name="Sakai H.D."/>
            <person name="Kurosawa N."/>
        </authorList>
    </citation>
    <scope>NUCLEOTIDE SEQUENCE [LARGE SCALE GENOMIC DNA]</scope>
    <source>
        <strain evidence="4">HS-1</strain>
    </source>
</reference>
<dbReference type="Proteomes" id="UP000616143">
    <property type="component" value="Unassembled WGS sequence"/>
</dbReference>
<reference evidence="3" key="1">
    <citation type="journal article" date="2014" name="Int. J. Syst. Evol. Microbiol.">
        <title>Complete genome sequence of Corynebacterium casei LMG S-19264T (=DSM 44701T), isolated from a smear-ripened cheese.</title>
        <authorList>
            <consortium name="US DOE Joint Genome Institute (JGI-PGF)"/>
            <person name="Walter F."/>
            <person name="Albersmeier A."/>
            <person name="Kalinowski J."/>
            <person name="Ruckert C."/>
        </authorList>
    </citation>
    <scope>NUCLEOTIDE SEQUENCE</scope>
    <source>
        <strain evidence="3">JCM 31740</strain>
    </source>
</reference>
<keyword evidence="4" id="KW-1185">Reference proteome</keyword>
<proteinExistence type="predicted"/>
<reference evidence="2" key="3">
    <citation type="journal article" date="2019" name="BMC Res. Notes">
        <title>Complete genome sequence of the Sulfodiicoccus acidiphilus strain HS-1T, the first crenarchaeon that lacks polB3, isolated from an acidic hot spring in Ohwaku-dani, Hakone, Japan.</title>
        <authorList>
            <person name="Sakai H.D."/>
            <person name="Kurosawa N."/>
        </authorList>
    </citation>
    <scope>NUCLEOTIDE SEQUENCE</scope>
    <source>
        <strain evidence="2">HS-1</strain>
    </source>
</reference>
<keyword evidence="1" id="KW-0812">Transmembrane</keyword>
<reference evidence="3" key="4">
    <citation type="submission" date="2020-09" db="EMBL/GenBank/DDBJ databases">
        <authorList>
            <person name="Sun Q."/>
            <person name="Ohkuma M."/>
        </authorList>
    </citation>
    <scope>NUCLEOTIDE SEQUENCE</scope>
    <source>
        <strain evidence="3">JCM 31740</strain>
    </source>
</reference>
<evidence type="ECO:0000313" key="3">
    <source>
        <dbReference type="EMBL" id="GGT90344.1"/>
    </source>
</evidence>
<feature type="transmembrane region" description="Helical" evidence="1">
    <location>
        <begin position="39"/>
        <end position="62"/>
    </location>
</feature>
<feature type="transmembrane region" description="Helical" evidence="1">
    <location>
        <begin position="6"/>
        <end position="27"/>
    </location>
</feature>
<dbReference type="GeneID" id="38666204"/>
<dbReference type="RefSeq" id="WP_126449650.1">
    <property type="nucleotide sequence ID" value="NZ_AP018553.1"/>
</dbReference>
<evidence type="ECO:0000313" key="4">
    <source>
        <dbReference type="Proteomes" id="UP000276741"/>
    </source>
</evidence>
<protein>
    <submittedName>
        <fullName evidence="2">Uncharacterized protein</fullName>
    </submittedName>
</protein>
<dbReference type="EMBL" id="BMQS01000004">
    <property type="protein sequence ID" value="GGT90344.1"/>
    <property type="molecule type" value="Genomic_DNA"/>
</dbReference>
<name>A0A348B2B0_9CREN</name>
<feature type="transmembrane region" description="Helical" evidence="1">
    <location>
        <begin position="74"/>
        <end position="92"/>
    </location>
</feature>
<organism evidence="2 4">
    <name type="scientific">Sulfodiicoccus acidiphilus</name>
    <dbReference type="NCBI Taxonomy" id="1670455"/>
    <lineage>
        <taxon>Archaea</taxon>
        <taxon>Thermoproteota</taxon>
        <taxon>Thermoprotei</taxon>
        <taxon>Sulfolobales</taxon>
        <taxon>Sulfolobaceae</taxon>
        <taxon>Sulfodiicoccus</taxon>
    </lineage>
</organism>
<sequence>MHAIWITNIALEILALSLAVLILREYFSLRGKVKSTLTAALAFLGVLLTLENTILIVSFYMWSAGSDLRYSMPSLFISVVNLASLFTLYYVVRI</sequence>
<accession>A0A348B2B0</accession>
<dbReference type="AlphaFoldDB" id="A0A348B2B0"/>
<evidence type="ECO:0000256" key="1">
    <source>
        <dbReference type="SAM" id="Phobius"/>
    </source>
</evidence>
<evidence type="ECO:0000313" key="2">
    <source>
        <dbReference type="EMBL" id="BBD72312.1"/>
    </source>
</evidence>
<dbReference type="KEGG" id="sacd:HS1genome_0701"/>
<dbReference type="EMBL" id="AP018553">
    <property type="protein sequence ID" value="BBD72312.1"/>
    <property type="molecule type" value="Genomic_DNA"/>
</dbReference>
<dbReference type="Proteomes" id="UP000276741">
    <property type="component" value="Chromosome"/>
</dbReference>
<keyword evidence="1" id="KW-0472">Membrane</keyword>
<keyword evidence="1" id="KW-1133">Transmembrane helix</keyword>
<gene>
    <name evidence="3" type="ORF">GCM10007116_05190</name>
    <name evidence="2" type="ORF">HS1genome_0701</name>
</gene>